<feature type="region of interest" description="Disordered" evidence="5">
    <location>
        <begin position="145"/>
        <end position="179"/>
    </location>
</feature>
<comment type="subcellular location">
    <subcellularLocation>
        <location evidence="1">Nucleus</location>
    </subcellularLocation>
</comment>
<dbReference type="HOGENOM" id="CLU_402302_0_0_1"/>
<dbReference type="OrthoDB" id="4078000at2759"/>
<protein>
    <recommendedName>
        <fullName evidence="8">DNA damage checkpoint protein LCD1</fullName>
    </recommendedName>
</protein>
<dbReference type="RefSeq" id="XP_001483927.2">
    <property type="nucleotide sequence ID" value="XM_001483877.1"/>
</dbReference>
<dbReference type="FunCoup" id="A5DJ57">
    <property type="interactions" value="156"/>
</dbReference>
<dbReference type="STRING" id="294746.A5DJ57"/>
<dbReference type="GeneID" id="5126198"/>
<evidence type="ECO:0000256" key="3">
    <source>
        <dbReference type="ARBA" id="ARBA00023242"/>
    </source>
</evidence>
<dbReference type="GO" id="GO:0000077">
    <property type="term" value="P:DNA damage checkpoint signaling"/>
    <property type="evidence" value="ECO:0007669"/>
    <property type="project" value="InterPro"/>
</dbReference>
<evidence type="ECO:0000313" key="6">
    <source>
        <dbReference type="EMBL" id="EDK39210.2"/>
    </source>
</evidence>
<dbReference type="EMBL" id="CH408158">
    <property type="protein sequence ID" value="EDK39210.2"/>
    <property type="molecule type" value="Genomic_DNA"/>
</dbReference>
<dbReference type="OMA" id="IFQYELI"/>
<reference evidence="6 7" key="1">
    <citation type="journal article" date="2009" name="Nature">
        <title>Evolution of pathogenicity and sexual reproduction in eight Candida genomes.</title>
        <authorList>
            <person name="Butler G."/>
            <person name="Rasmussen M.D."/>
            <person name="Lin M.F."/>
            <person name="Santos M.A."/>
            <person name="Sakthikumar S."/>
            <person name="Munro C.A."/>
            <person name="Rheinbay E."/>
            <person name="Grabherr M."/>
            <person name="Forche A."/>
            <person name="Reedy J.L."/>
            <person name="Agrafioti I."/>
            <person name="Arnaud M.B."/>
            <person name="Bates S."/>
            <person name="Brown A.J."/>
            <person name="Brunke S."/>
            <person name="Costanzo M.C."/>
            <person name="Fitzpatrick D.A."/>
            <person name="de Groot P.W."/>
            <person name="Harris D."/>
            <person name="Hoyer L.L."/>
            <person name="Hube B."/>
            <person name="Klis F.M."/>
            <person name="Kodira C."/>
            <person name="Lennard N."/>
            <person name="Logue M.E."/>
            <person name="Martin R."/>
            <person name="Neiman A.M."/>
            <person name="Nikolaou E."/>
            <person name="Quail M.A."/>
            <person name="Quinn J."/>
            <person name="Santos M.C."/>
            <person name="Schmitzberger F.F."/>
            <person name="Sherlock G."/>
            <person name="Shah P."/>
            <person name="Silverstein K.A."/>
            <person name="Skrzypek M.S."/>
            <person name="Soll D."/>
            <person name="Staggs R."/>
            <person name="Stansfield I."/>
            <person name="Stumpf M.P."/>
            <person name="Sudbery P.E."/>
            <person name="Srikantha T."/>
            <person name="Zeng Q."/>
            <person name="Berman J."/>
            <person name="Berriman M."/>
            <person name="Heitman J."/>
            <person name="Gow N.A."/>
            <person name="Lorenz M.C."/>
            <person name="Birren B.W."/>
            <person name="Kellis M."/>
            <person name="Cuomo C.A."/>
        </authorList>
    </citation>
    <scope>NUCLEOTIDE SEQUENCE [LARGE SCALE GENOMIC DNA]</scope>
    <source>
        <strain evidence="7">ATCC 6260 / CBS 566 / DSM 6381 / JCM 1539 / NBRC 10279 / NRRL Y-324</strain>
    </source>
</reference>
<dbReference type="eggNOG" id="ENOG502QQI0">
    <property type="taxonomic scope" value="Eukaryota"/>
</dbReference>
<evidence type="ECO:0008006" key="8">
    <source>
        <dbReference type="Google" id="ProtNLM"/>
    </source>
</evidence>
<dbReference type="KEGG" id="pgu:PGUG_03308"/>
<feature type="coiled-coil region" evidence="4">
    <location>
        <begin position="54"/>
        <end position="124"/>
    </location>
</feature>
<dbReference type="VEuPathDB" id="FungiDB:PGUG_03308"/>
<dbReference type="GO" id="GO:0005634">
    <property type="term" value="C:nucleus"/>
    <property type="evidence" value="ECO:0007669"/>
    <property type="project" value="UniProtKB-SubCell"/>
</dbReference>
<accession>A5DJ57</accession>
<feature type="compositionally biased region" description="Polar residues" evidence="5">
    <location>
        <begin position="145"/>
        <end position="172"/>
    </location>
</feature>
<dbReference type="Pfam" id="PF09798">
    <property type="entry name" value="LCD1"/>
    <property type="match status" value="1"/>
</dbReference>
<evidence type="ECO:0000313" key="7">
    <source>
        <dbReference type="Proteomes" id="UP000001997"/>
    </source>
</evidence>
<gene>
    <name evidence="6" type="ORF">PGUG_03308</name>
</gene>
<evidence type="ECO:0000256" key="4">
    <source>
        <dbReference type="SAM" id="Coils"/>
    </source>
</evidence>
<evidence type="ECO:0000256" key="1">
    <source>
        <dbReference type="ARBA" id="ARBA00004123"/>
    </source>
</evidence>
<organism evidence="6 7">
    <name type="scientific">Meyerozyma guilliermondii (strain ATCC 6260 / CBS 566 / DSM 6381 / JCM 1539 / NBRC 10279 / NRRL Y-324)</name>
    <name type="common">Yeast</name>
    <name type="synonym">Candida guilliermondii</name>
    <dbReference type="NCBI Taxonomy" id="294746"/>
    <lineage>
        <taxon>Eukaryota</taxon>
        <taxon>Fungi</taxon>
        <taxon>Dikarya</taxon>
        <taxon>Ascomycota</taxon>
        <taxon>Saccharomycotina</taxon>
        <taxon>Pichiomycetes</taxon>
        <taxon>Debaryomycetaceae</taxon>
        <taxon>Meyerozyma</taxon>
    </lineage>
</organism>
<dbReference type="InParanoid" id="A5DJ57"/>
<name>A5DJ57_PICGU</name>
<dbReference type="InterPro" id="IPR018622">
    <property type="entry name" value="DNA_damage_chkpnt_Lcd1"/>
</dbReference>
<evidence type="ECO:0000256" key="2">
    <source>
        <dbReference type="ARBA" id="ARBA00022763"/>
    </source>
</evidence>
<dbReference type="AlphaFoldDB" id="A5DJ57"/>
<keyword evidence="7" id="KW-1185">Reference proteome</keyword>
<proteinExistence type="predicted"/>
<sequence length="713" mass="80673">MTSDDDFDDDDDDILKALVAAETQNASALQKKLNSLPHTDNSVGDGGSSLQNRLYKAEGEVSILRAQLEQLQNSSRDELAKLRETLALEKHNKDGQVESLRAAVQSLEDERKFLNNELRATSVALKRRKVGESQTANITFSGTMGATTLATPSTQSKSPAISKQKNSSNSGQYRVPESDTRPLVPQKVIKIDNDASLLEDHLWNHCINGTKRTTVSYLSKIYLDRDVRIRDFVLHKKQPISTAVTEFLMVKKALRLDSLIHEFSLTMCELVEDIIAHQILTSVPFLLSLVYASLIFRSSALNKETIQLLVPKICSIAVDFAFLLDSSQDQDDIINYHNVPLQVMVLQKFSLICCFDILERILYVATVFDTEFSSGLWQEPQMVQLFKFCLPENSERFMNTTQSNLVYSVVEMLISSITESGFAFDNQPVKNDAIVSSLLKVFLIDIPIKEDFKFYGLNRVLGNNSDLSKVEATVPESETLLQESMVLIPCPIPQTMQQESAVTVETNHELHLLYLRLRVATMIEGHIVTKGSTQLFQDKEYLKSIVRYIGLEQGLIMNSPRAPTVHIRVRIISTLVRVLHHIATEAKTITNVVYPETMYEVFVILSRIAFGSDSLSVDAYQLSSHARQMNYTGTIYNYWCEQRARQLGHSDGVEEMADVESEFANGLEFPYEPEIIELAREILEPCVTHEEADNLYFNMNYEEPRFDEMDLVM</sequence>
<keyword evidence="2" id="KW-0227">DNA damage</keyword>
<evidence type="ECO:0000256" key="5">
    <source>
        <dbReference type="SAM" id="MobiDB-lite"/>
    </source>
</evidence>
<keyword evidence="3" id="KW-0539">Nucleus</keyword>
<dbReference type="Proteomes" id="UP000001997">
    <property type="component" value="Unassembled WGS sequence"/>
</dbReference>
<keyword evidence="4" id="KW-0175">Coiled coil</keyword>